<dbReference type="EMBL" id="LT934112">
    <property type="protein sequence ID" value="VAH12008.1"/>
    <property type="molecule type" value="Genomic_DNA"/>
</dbReference>
<evidence type="ECO:0008006" key="6">
    <source>
        <dbReference type="Google" id="ProtNLM"/>
    </source>
</evidence>
<dbReference type="AlphaFoldDB" id="A0A9R0V146"/>
<accession>A0A9R0V146</accession>
<dbReference type="InterPro" id="IPR027417">
    <property type="entry name" value="P-loop_NTPase"/>
</dbReference>
<organism evidence="4 5">
    <name type="scientific">Triticum turgidum subsp. durum</name>
    <name type="common">Durum wheat</name>
    <name type="synonym">Triticum durum</name>
    <dbReference type="NCBI Taxonomy" id="4567"/>
    <lineage>
        <taxon>Eukaryota</taxon>
        <taxon>Viridiplantae</taxon>
        <taxon>Streptophyta</taxon>
        <taxon>Embryophyta</taxon>
        <taxon>Tracheophyta</taxon>
        <taxon>Spermatophyta</taxon>
        <taxon>Magnoliopsida</taxon>
        <taxon>Liliopsida</taxon>
        <taxon>Poales</taxon>
        <taxon>Poaceae</taxon>
        <taxon>BOP clade</taxon>
        <taxon>Pooideae</taxon>
        <taxon>Triticodae</taxon>
        <taxon>Triticeae</taxon>
        <taxon>Triticinae</taxon>
        <taxon>Triticum</taxon>
    </lineage>
</organism>
<dbReference type="SUPFAM" id="SSF52540">
    <property type="entry name" value="P-loop containing nucleoside triphosphate hydrolases"/>
    <property type="match status" value="1"/>
</dbReference>
<dbReference type="GO" id="GO:0098542">
    <property type="term" value="P:defense response to other organism"/>
    <property type="evidence" value="ECO:0007669"/>
    <property type="project" value="TreeGrafter"/>
</dbReference>
<dbReference type="InterPro" id="IPR036388">
    <property type="entry name" value="WH-like_DNA-bd_sf"/>
</dbReference>
<dbReference type="PANTHER" id="PTHR23155">
    <property type="entry name" value="DISEASE RESISTANCE PROTEIN RP"/>
    <property type="match status" value="1"/>
</dbReference>
<evidence type="ECO:0000259" key="2">
    <source>
        <dbReference type="Pfam" id="PF00931"/>
    </source>
</evidence>
<keyword evidence="1" id="KW-0611">Plant defense</keyword>
<dbReference type="Gene3D" id="3.40.50.300">
    <property type="entry name" value="P-loop containing nucleotide triphosphate hydrolases"/>
    <property type="match status" value="1"/>
</dbReference>
<dbReference type="SUPFAM" id="SSF52047">
    <property type="entry name" value="RNI-like"/>
    <property type="match status" value="1"/>
</dbReference>
<feature type="domain" description="Disease resistance protein winged helix" evidence="3">
    <location>
        <begin position="275"/>
        <end position="341"/>
    </location>
</feature>
<dbReference type="Gene3D" id="1.10.10.10">
    <property type="entry name" value="Winged helix-like DNA-binding domain superfamily/Winged helix DNA-binding domain"/>
    <property type="match status" value="1"/>
</dbReference>
<proteinExistence type="predicted"/>
<feature type="domain" description="NB-ARC" evidence="2">
    <location>
        <begin position="9"/>
        <end position="190"/>
    </location>
</feature>
<name>A0A9R0V146_TRITD</name>
<dbReference type="Pfam" id="PF00931">
    <property type="entry name" value="NB-ARC"/>
    <property type="match status" value="1"/>
</dbReference>
<dbReference type="InterPro" id="IPR044974">
    <property type="entry name" value="Disease_R_plants"/>
</dbReference>
<dbReference type="InterPro" id="IPR032675">
    <property type="entry name" value="LRR_dom_sf"/>
</dbReference>
<evidence type="ECO:0000313" key="4">
    <source>
        <dbReference type="EMBL" id="VAH12008.1"/>
    </source>
</evidence>
<dbReference type="GO" id="GO:0043531">
    <property type="term" value="F:ADP binding"/>
    <property type="evidence" value="ECO:0007669"/>
    <property type="project" value="InterPro"/>
</dbReference>
<dbReference type="PRINTS" id="PR00364">
    <property type="entry name" value="DISEASERSIST"/>
</dbReference>
<dbReference type="Gramene" id="TRITD1Bv1G001420.2">
    <property type="protein sequence ID" value="TRITD1Bv1G001420.2"/>
    <property type="gene ID" value="TRITD1Bv1G001420"/>
</dbReference>
<dbReference type="Pfam" id="PF23559">
    <property type="entry name" value="WHD_DRP"/>
    <property type="match status" value="1"/>
</dbReference>
<reference evidence="4 5" key="1">
    <citation type="submission" date="2017-09" db="EMBL/GenBank/DDBJ databases">
        <authorList>
            <consortium name="International Durum Wheat Genome Sequencing Consortium (IDWGSC)"/>
            <person name="Milanesi L."/>
        </authorList>
    </citation>
    <scope>NUCLEOTIDE SEQUENCE [LARGE SCALE GENOMIC DNA]</scope>
    <source>
        <strain evidence="5">cv. Svevo</strain>
    </source>
</reference>
<dbReference type="Proteomes" id="UP000324705">
    <property type="component" value="Chromosome 1B"/>
</dbReference>
<evidence type="ECO:0000259" key="3">
    <source>
        <dbReference type="Pfam" id="PF23559"/>
    </source>
</evidence>
<sequence>MVFGRQSLLDVVVKRLLNQPTSSGKCYSAFGIHGVSGSGKTTFARYTRDYIKNQKQFDPIMCVHLSKNSSVDGIFQKMLDDIAREQHTNISDGEKLQEKLEESVQGKNVKDKLENSLRGKCFFLILDDLWAEERTNKQLNELLSPLDLGQQGSKILVTAQIDTAAKVLCDDNITVMPDMHEERFYEMFMHHALSPEGEHEHDEERKKLGRLIAEKLPKSPIAAVIVAGQLRLDYRIEFWRRTAKRSKFVNTWDALWWSYQKLPLDIRRCLEYCNIFPRRTNLKTEDLVRLWIAQGFVKPSASEDMEDIAEGYVQKLASCSFLKPTMGRDDCFTIHDLLHDLLDEVVGSDCFRIENERSQEEGPWRIEKDEGPSRIEKEEGWSRDVRYLFVQNYDAELIIKMVLRLKNLRTLIIYIVRSDTPVEEMVIESICKRLLKLRVLIIHFSNTIFEDHDRIFSFPKSVGQLKHLRYLGFRSSAWAVILPSTLNKLHHIQELDFGCLSIVNPKFTGCLINLLHIICQFCYFPHIGRMISLKTLPDNMENLTSLKLLRIFKCLNIRSLPTLPKSLEVFELDGCNDELTAEHAIWKKNKRMSKTSSDKTNDWDSASYVRFMMTRLFLP</sequence>
<dbReference type="PANTHER" id="PTHR23155:SF1058">
    <property type="entry name" value="OS11G0668100 PROTEIN"/>
    <property type="match status" value="1"/>
</dbReference>
<dbReference type="InterPro" id="IPR002182">
    <property type="entry name" value="NB-ARC"/>
</dbReference>
<protein>
    <recommendedName>
        <fullName evidence="6">NB-ARC domain-containing protein</fullName>
    </recommendedName>
</protein>
<gene>
    <name evidence="4" type="ORF">TRITD_1Bv1G001420</name>
</gene>
<keyword evidence="5" id="KW-1185">Reference proteome</keyword>
<evidence type="ECO:0000313" key="5">
    <source>
        <dbReference type="Proteomes" id="UP000324705"/>
    </source>
</evidence>
<evidence type="ECO:0000256" key="1">
    <source>
        <dbReference type="ARBA" id="ARBA00022821"/>
    </source>
</evidence>
<dbReference type="InterPro" id="IPR058922">
    <property type="entry name" value="WHD_DRP"/>
</dbReference>
<dbReference type="Gene3D" id="3.80.10.10">
    <property type="entry name" value="Ribonuclease Inhibitor"/>
    <property type="match status" value="1"/>
</dbReference>